<protein>
    <submittedName>
        <fullName evidence="1">Uncharacterized protein</fullName>
    </submittedName>
</protein>
<sequence length="56" mass="6321">NRCEPLLEFPLASPYSSIVYYLLGPNSYALTQIYPKTLGLVNNVRLLSLCFKTGRL</sequence>
<accession>A0A6A6RG52</accession>
<name>A0A6A6RG52_9PLEO</name>
<keyword evidence="2" id="KW-1185">Reference proteome</keyword>
<reference evidence="1" key="1">
    <citation type="journal article" date="2020" name="Stud. Mycol.">
        <title>101 Dothideomycetes genomes: a test case for predicting lifestyles and emergence of pathogens.</title>
        <authorList>
            <person name="Haridas S."/>
            <person name="Albert R."/>
            <person name="Binder M."/>
            <person name="Bloem J."/>
            <person name="Labutti K."/>
            <person name="Salamov A."/>
            <person name="Andreopoulos B."/>
            <person name="Baker S."/>
            <person name="Barry K."/>
            <person name="Bills G."/>
            <person name="Bluhm B."/>
            <person name="Cannon C."/>
            <person name="Castanera R."/>
            <person name="Culley D."/>
            <person name="Daum C."/>
            <person name="Ezra D."/>
            <person name="Gonzalez J."/>
            <person name="Henrissat B."/>
            <person name="Kuo A."/>
            <person name="Liang C."/>
            <person name="Lipzen A."/>
            <person name="Lutzoni F."/>
            <person name="Magnuson J."/>
            <person name="Mondo S."/>
            <person name="Nolan M."/>
            <person name="Ohm R."/>
            <person name="Pangilinan J."/>
            <person name="Park H.-J."/>
            <person name="Ramirez L."/>
            <person name="Alfaro M."/>
            <person name="Sun H."/>
            <person name="Tritt A."/>
            <person name="Yoshinaga Y."/>
            <person name="Zwiers L.-H."/>
            <person name="Turgeon B."/>
            <person name="Goodwin S."/>
            <person name="Spatafora J."/>
            <person name="Crous P."/>
            <person name="Grigoriev I."/>
        </authorList>
    </citation>
    <scope>NUCLEOTIDE SEQUENCE</scope>
    <source>
        <strain evidence="1">CBS 473.64</strain>
    </source>
</reference>
<dbReference type="Proteomes" id="UP000799753">
    <property type="component" value="Unassembled WGS sequence"/>
</dbReference>
<proteinExistence type="predicted"/>
<dbReference type="OrthoDB" id="2278877at2759"/>
<evidence type="ECO:0000313" key="2">
    <source>
        <dbReference type="Proteomes" id="UP000799753"/>
    </source>
</evidence>
<dbReference type="AlphaFoldDB" id="A0A6A6RG52"/>
<dbReference type="EMBL" id="MU006982">
    <property type="protein sequence ID" value="KAF2634017.1"/>
    <property type="molecule type" value="Genomic_DNA"/>
</dbReference>
<evidence type="ECO:0000313" key="1">
    <source>
        <dbReference type="EMBL" id="KAF2634017.1"/>
    </source>
</evidence>
<organism evidence="1 2">
    <name type="scientific">Massarina eburnea CBS 473.64</name>
    <dbReference type="NCBI Taxonomy" id="1395130"/>
    <lineage>
        <taxon>Eukaryota</taxon>
        <taxon>Fungi</taxon>
        <taxon>Dikarya</taxon>
        <taxon>Ascomycota</taxon>
        <taxon>Pezizomycotina</taxon>
        <taxon>Dothideomycetes</taxon>
        <taxon>Pleosporomycetidae</taxon>
        <taxon>Pleosporales</taxon>
        <taxon>Massarineae</taxon>
        <taxon>Massarinaceae</taxon>
        <taxon>Massarina</taxon>
    </lineage>
</organism>
<feature type="non-terminal residue" evidence="1">
    <location>
        <position position="1"/>
    </location>
</feature>
<gene>
    <name evidence="1" type="ORF">P280DRAFT_414855</name>
</gene>